<dbReference type="Pfam" id="PF01554">
    <property type="entry name" value="MatE"/>
    <property type="match status" value="2"/>
</dbReference>
<feature type="transmembrane region" description="Helical" evidence="7">
    <location>
        <begin position="126"/>
        <end position="150"/>
    </location>
</feature>
<feature type="transmembrane region" description="Helical" evidence="7">
    <location>
        <begin position="197"/>
        <end position="215"/>
    </location>
</feature>
<sequence>MPSEARGSQQVSSTGDAAPSLPPVATSRIDKNTPTAKLFWEVVKRSIPLGLAAVAQMSIGVVLVAMTGKMVSEVALGAATLACGLLNATAFSFAAGFSGALETVLSHSYGRDPNSKLFGVYAQRMSLMLLIIAVFVGPILAFSDSLLIAIGQNIQVARHTGTFCRVALFGVYPVMLLEMMRRYFACQHLNKQLSINLIAGAVSFPFVSWVCLKLFGFYGAAIGWVILMTCMPASLLIYLYATGKYKKTWGGWDPTALINWRPLLGLAFPSMAMMMSEWMSLEVNLIIAGFAPTNDLAAFSIVYQCSGILWSLASGVFIEAAVLVGNALGQGEPQFAKRCAIISLISAMGFALVNIVVVVAFQRLIPRLFVDNTEVHETYRRLLPFFVVYHFFDCVQSCMMGVLRGCGLQTLGALAIALVYSVVGVPVGAFLFFCTKTGIRALWMGPAFGVTVVGFPLYIFLFKSYIPWDKLESHENEIPSLNTSMDQRSMLAYTTTPPPSLPPSEEDESLMSPVEDAEGGGAGQPHRRSRRSSFLHDAHAETHRLTPNSVHPTAGPTVDNTSFTSLGTFYIPSRSILSAPPFFSSSPNPLDSHPPPVLASSAAAGEEEAASRSASDSIVLPQAEGTTRVATPKQPILSNAGESSRGSYSRSLVAPPSRAGSGAAGSMPTGLLRSSSTMSSSQPPENSLHTNLPSSSSSEHHGTLST</sequence>
<feature type="region of interest" description="Disordered" evidence="6">
    <location>
        <begin position="494"/>
        <end position="533"/>
    </location>
</feature>
<feature type="region of interest" description="Disordered" evidence="6">
    <location>
        <begin position="1"/>
        <end position="29"/>
    </location>
</feature>
<feature type="transmembrane region" description="Helical" evidence="7">
    <location>
        <begin position="156"/>
        <end position="177"/>
    </location>
</feature>
<dbReference type="GO" id="GO:0016020">
    <property type="term" value="C:membrane"/>
    <property type="evidence" value="ECO:0007669"/>
    <property type="project" value="UniProtKB-SubCell"/>
</dbReference>
<feature type="transmembrane region" description="Helical" evidence="7">
    <location>
        <begin position="301"/>
        <end position="328"/>
    </location>
</feature>
<feature type="compositionally biased region" description="Polar residues" evidence="6">
    <location>
        <begin position="1"/>
        <end position="15"/>
    </location>
</feature>
<evidence type="ECO:0000256" key="6">
    <source>
        <dbReference type="SAM" id="MobiDB-lite"/>
    </source>
</evidence>
<feature type="region of interest" description="Disordered" evidence="6">
    <location>
        <begin position="586"/>
        <end position="706"/>
    </location>
</feature>
<evidence type="ECO:0000256" key="7">
    <source>
        <dbReference type="SAM" id="Phobius"/>
    </source>
</evidence>
<evidence type="ECO:0000313" key="9">
    <source>
        <dbReference type="Proteomes" id="UP000038009"/>
    </source>
</evidence>
<keyword evidence="9" id="KW-1185">Reference proteome</keyword>
<feature type="transmembrane region" description="Helical" evidence="7">
    <location>
        <begin position="410"/>
        <end position="433"/>
    </location>
</feature>
<accession>A0A0N1IJ56</accession>
<feature type="transmembrane region" description="Helical" evidence="7">
    <location>
        <begin position="439"/>
        <end position="461"/>
    </location>
</feature>
<dbReference type="OMA" id="TTSIVMW"/>
<dbReference type="EMBL" id="LJSK01000192">
    <property type="protein sequence ID" value="KPI85368.1"/>
    <property type="molecule type" value="Genomic_DNA"/>
</dbReference>
<proteinExistence type="inferred from homology"/>
<protein>
    <recommendedName>
        <fullName evidence="10">Membrane transporter protein</fullName>
    </recommendedName>
</protein>
<keyword evidence="4 7" id="KW-1133">Transmembrane helix</keyword>
<comment type="caution">
    <text evidence="8">The sequence shown here is derived from an EMBL/GenBank/DDBJ whole genome shotgun (WGS) entry which is preliminary data.</text>
</comment>
<name>A0A0N1IJ56_LEPSE</name>
<feature type="transmembrane region" description="Helical" evidence="7">
    <location>
        <begin position="340"/>
        <end position="362"/>
    </location>
</feature>
<feature type="transmembrane region" description="Helical" evidence="7">
    <location>
        <begin position="221"/>
        <end position="241"/>
    </location>
</feature>
<feature type="compositionally biased region" description="Low complexity" evidence="6">
    <location>
        <begin position="654"/>
        <end position="697"/>
    </location>
</feature>
<comment type="subcellular location">
    <subcellularLocation>
        <location evidence="1">Membrane</location>
        <topology evidence="1">Multi-pass membrane protein</topology>
    </subcellularLocation>
</comment>
<evidence type="ECO:0000256" key="5">
    <source>
        <dbReference type="ARBA" id="ARBA00023136"/>
    </source>
</evidence>
<evidence type="ECO:0008006" key="10">
    <source>
        <dbReference type="Google" id="ProtNLM"/>
    </source>
</evidence>
<dbReference type="AlphaFoldDB" id="A0A0N1IJ56"/>
<dbReference type="InterPro" id="IPR045069">
    <property type="entry name" value="MATE_euk"/>
</dbReference>
<dbReference type="Proteomes" id="UP000038009">
    <property type="component" value="Unassembled WGS sequence"/>
</dbReference>
<reference evidence="8 9" key="1">
    <citation type="journal article" date="2015" name="PLoS Pathog.">
        <title>Leptomonas seymouri: Adaptations to the Dixenous Life Cycle Analyzed by Genome Sequencing, Transcriptome Profiling and Co-infection with Leishmania donovani.</title>
        <authorList>
            <person name="Kraeva N."/>
            <person name="Butenko A."/>
            <person name="Hlavacova J."/>
            <person name="Kostygov A."/>
            <person name="Myskova J."/>
            <person name="Grybchuk D."/>
            <person name="Lestinova T."/>
            <person name="Votypka J."/>
            <person name="Volf P."/>
            <person name="Opperdoes F."/>
            <person name="Flegontov P."/>
            <person name="Lukes J."/>
            <person name="Yurchenko V."/>
        </authorList>
    </citation>
    <scope>NUCLEOTIDE SEQUENCE [LARGE SCALE GENOMIC DNA]</scope>
    <source>
        <strain evidence="8 9">ATCC 30220</strain>
    </source>
</reference>
<keyword evidence="3 7" id="KW-0812">Transmembrane</keyword>
<dbReference type="GO" id="GO:0042910">
    <property type="term" value="F:xenobiotic transmembrane transporter activity"/>
    <property type="evidence" value="ECO:0007669"/>
    <property type="project" value="InterPro"/>
</dbReference>
<dbReference type="OrthoDB" id="2126698at2759"/>
<comment type="similarity">
    <text evidence="2">Belongs to the multi antimicrobial extrusion (MATE) (TC 2.A.66.1) family.</text>
</comment>
<dbReference type="PANTHER" id="PTHR11206">
    <property type="entry name" value="MULTIDRUG RESISTANCE PROTEIN"/>
    <property type="match status" value="1"/>
</dbReference>
<dbReference type="GO" id="GO:1990961">
    <property type="term" value="P:xenobiotic detoxification by transmembrane export across the plasma membrane"/>
    <property type="evidence" value="ECO:0007669"/>
    <property type="project" value="InterPro"/>
</dbReference>
<feature type="transmembrane region" description="Helical" evidence="7">
    <location>
        <begin position="47"/>
        <end position="68"/>
    </location>
</feature>
<organism evidence="8 9">
    <name type="scientific">Leptomonas seymouri</name>
    <dbReference type="NCBI Taxonomy" id="5684"/>
    <lineage>
        <taxon>Eukaryota</taxon>
        <taxon>Discoba</taxon>
        <taxon>Euglenozoa</taxon>
        <taxon>Kinetoplastea</taxon>
        <taxon>Metakinetoplastina</taxon>
        <taxon>Trypanosomatida</taxon>
        <taxon>Trypanosomatidae</taxon>
        <taxon>Leishmaniinae</taxon>
        <taxon>Leptomonas</taxon>
    </lineage>
</organism>
<evidence type="ECO:0000256" key="4">
    <source>
        <dbReference type="ARBA" id="ARBA00022989"/>
    </source>
</evidence>
<evidence type="ECO:0000256" key="3">
    <source>
        <dbReference type="ARBA" id="ARBA00022692"/>
    </source>
</evidence>
<dbReference type="CDD" id="cd13132">
    <property type="entry name" value="MATE_eukaryotic"/>
    <property type="match status" value="1"/>
</dbReference>
<dbReference type="InterPro" id="IPR002528">
    <property type="entry name" value="MATE_fam"/>
</dbReference>
<feature type="compositionally biased region" description="Polar residues" evidence="6">
    <location>
        <begin position="636"/>
        <end position="650"/>
    </location>
</feature>
<gene>
    <name evidence="8" type="ORF">ABL78_5592</name>
</gene>
<evidence type="ECO:0000313" key="8">
    <source>
        <dbReference type="EMBL" id="KPI85368.1"/>
    </source>
</evidence>
<dbReference type="GO" id="GO:0015297">
    <property type="term" value="F:antiporter activity"/>
    <property type="evidence" value="ECO:0007669"/>
    <property type="project" value="InterPro"/>
</dbReference>
<dbReference type="NCBIfam" id="TIGR00797">
    <property type="entry name" value="matE"/>
    <property type="match status" value="1"/>
</dbReference>
<keyword evidence="5 7" id="KW-0472">Membrane</keyword>
<feature type="transmembrane region" description="Helical" evidence="7">
    <location>
        <begin position="74"/>
        <end position="105"/>
    </location>
</feature>
<feature type="transmembrane region" description="Helical" evidence="7">
    <location>
        <begin position="382"/>
        <end position="403"/>
    </location>
</feature>
<evidence type="ECO:0000256" key="1">
    <source>
        <dbReference type="ARBA" id="ARBA00004141"/>
    </source>
</evidence>
<dbReference type="VEuPathDB" id="TriTrypDB:Lsey_0192_0190"/>
<evidence type="ECO:0000256" key="2">
    <source>
        <dbReference type="ARBA" id="ARBA00010199"/>
    </source>
</evidence>